<keyword evidence="3" id="KW-0378">Hydrolase</keyword>
<evidence type="ECO:0000256" key="2">
    <source>
        <dbReference type="ARBA" id="ARBA00022670"/>
    </source>
</evidence>
<dbReference type="EMBL" id="CP121689">
    <property type="protein sequence ID" value="WZL76896.1"/>
    <property type="molecule type" value="Genomic_DNA"/>
</dbReference>
<dbReference type="InterPro" id="IPR025502">
    <property type="entry name" value="TldD"/>
</dbReference>
<dbReference type="InterPro" id="IPR045569">
    <property type="entry name" value="Metalloprtase-TldD/E_C"/>
</dbReference>
<feature type="domain" description="Metalloprotease TldD/E C-terminal" evidence="6">
    <location>
        <begin position="224"/>
        <end position="456"/>
    </location>
</feature>
<dbReference type="RefSeq" id="WP_369019060.1">
    <property type="nucleotide sequence ID" value="NZ_CP121689.1"/>
</dbReference>
<keyword evidence="4" id="KW-0482">Metalloprotease</keyword>
<dbReference type="PANTHER" id="PTHR30624">
    <property type="entry name" value="UNCHARACTERIZED PROTEIN TLDD AND PMBA"/>
    <property type="match status" value="1"/>
</dbReference>
<evidence type="ECO:0000259" key="5">
    <source>
        <dbReference type="Pfam" id="PF01523"/>
    </source>
</evidence>
<feature type="domain" description="Metalloprotease TldD/E central" evidence="7">
    <location>
        <begin position="110"/>
        <end position="216"/>
    </location>
</feature>
<protein>
    <submittedName>
        <fullName evidence="8">TldD/PmbA family protein</fullName>
    </submittedName>
</protein>
<dbReference type="InterPro" id="IPR002510">
    <property type="entry name" value="Metalloprtase-TldD/E_N"/>
</dbReference>
<sequence>MLETLRKALRLVGKEEYVEVRLEKIVSTRLTLQNGCIEALKEEEIMGGYVRVFRSGFGWYFETFSGWENILEKIRSALHSASLKNPTAFHSGVVRGEAFEDEHLAQLEEDFRCVPFEEKVKIARCYAELMPEVSSFLVNSSVDYRDEFREIYLANSDGTLLHLEKPDISMVFTAVCRKGDVIELYRNGVARRAGLEAVKGLEALAKEVVARAASLLEARPLPGGVYDVVLDPTLAGVFIHEAFGHLSEADFLYHNERLKKEMTLGRRVASPLLSVFDDGSVDGLRGSSPYDDEGIPTRKTYLIREGILTGRLHSRETAFSMQEELTGNARTVGFMYAPLVRMTNTAIESGKTSKEELFGDIKRGVYAVEYLGGNTALELFTFSPAYGFLIENGKITDIVKNFVLSGNLFETLQKIDCIANDFVWNELGGCGKGLQMGLPTPTGSPHVRLRETLVGGSE</sequence>
<dbReference type="Pfam" id="PF01523">
    <property type="entry name" value="PmbA_TldD_1st"/>
    <property type="match status" value="1"/>
</dbReference>
<evidence type="ECO:0000259" key="6">
    <source>
        <dbReference type="Pfam" id="PF19289"/>
    </source>
</evidence>
<dbReference type="Proteomes" id="UP001461341">
    <property type="component" value="Chromosome"/>
</dbReference>
<evidence type="ECO:0000256" key="3">
    <source>
        <dbReference type="ARBA" id="ARBA00022801"/>
    </source>
</evidence>
<evidence type="ECO:0000313" key="9">
    <source>
        <dbReference type="Proteomes" id="UP001461341"/>
    </source>
</evidence>
<gene>
    <name evidence="8" type="ORF">QBE54_03980</name>
</gene>
<evidence type="ECO:0000259" key="7">
    <source>
        <dbReference type="Pfam" id="PF19290"/>
    </source>
</evidence>
<dbReference type="Pfam" id="PF19289">
    <property type="entry name" value="PmbA_TldD_3rd"/>
    <property type="match status" value="1"/>
</dbReference>
<dbReference type="InterPro" id="IPR051463">
    <property type="entry name" value="Peptidase_U62_metallo"/>
</dbReference>
<reference evidence="8 9" key="1">
    <citation type="submission" date="2023-03" db="EMBL/GenBank/DDBJ databases">
        <title>Novel Species.</title>
        <authorList>
            <person name="Ma S."/>
        </authorList>
    </citation>
    <scope>NUCLEOTIDE SEQUENCE [LARGE SCALE GENOMIC DNA]</scope>
    <source>
        <strain evidence="8 9">B11</strain>
    </source>
</reference>
<keyword evidence="9" id="KW-1185">Reference proteome</keyword>
<dbReference type="PIRSF" id="PIRSF004919">
    <property type="entry name" value="TldD"/>
    <property type="match status" value="1"/>
</dbReference>
<proteinExistence type="inferred from homology"/>
<comment type="similarity">
    <text evidence="1">Belongs to the peptidase U62 family.</text>
</comment>
<organism evidence="8 9">
    <name type="scientific">Thermatribacter velox</name>
    <dbReference type="NCBI Taxonomy" id="3039681"/>
    <lineage>
        <taxon>Bacteria</taxon>
        <taxon>Pseudomonadati</taxon>
        <taxon>Atribacterota</taxon>
        <taxon>Atribacteria</taxon>
        <taxon>Atribacterales</taxon>
        <taxon>Thermatribacteraceae</taxon>
        <taxon>Thermatribacter</taxon>
    </lineage>
</organism>
<dbReference type="SUPFAM" id="SSF111283">
    <property type="entry name" value="Putative modulator of DNA gyrase, PmbA/TldD"/>
    <property type="match status" value="1"/>
</dbReference>
<accession>A0ABZ2YFG5</accession>
<evidence type="ECO:0000256" key="4">
    <source>
        <dbReference type="ARBA" id="ARBA00023049"/>
    </source>
</evidence>
<dbReference type="PANTHER" id="PTHR30624:SF0">
    <property type="entry name" value="METALLOPROTEASE SLR0863"/>
    <property type="match status" value="1"/>
</dbReference>
<dbReference type="Gene3D" id="3.30.2290.10">
    <property type="entry name" value="PmbA/TldD superfamily"/>
    <property type="match status" value="1"/>
</dbReference>
<dbReference type="Pfam" id="PF19290">
    <property type="entry name" value="PmbA_TldD_2nd"/>
    <property type="match status" value="1"/>
</dbReference>
<name>A0ABZ2YFG5_9BACT</name>
<keyword evidence="2" id="KW-0645">Protease</keyword>
<dbReference type="InterPro" id="IPR045570">
    <property type="entry name" value="Metalloprtase-TldD/E_cen_dom"/>
</dbReference>
<evidence type="ECO:0000256" key="1">
    <source>
        <dbReference type="ARBA" id="ARBA00005836"/>
    </source>
</evidence>
<dbReference type="InterPro" id="IPR035068">
    <property type="entry name" value="TldD/PmbA_N"/>
</dbReference>
<feature type="domain" description="Metalloprotease TldD/E N-terminal" evidence="5">
    <location>
        <begin position="18"/>
        <end position="81"/>
    </location>
</feature>
<evidence type="ECO:0000313" key="8">
    <source>
        <dbReference type="EMBL" id="WZL76896.1"/>
    </source>
</evidence>
<dbReference type="InterPro" id="IPR036059">
    <property type="entry name" value="TldD/PmbA_sf"/>
</dbReference>